<keyword evidence="2" id="KW-0973">c-di-GMP</keyword>
<dbReference type="PROSITE" id="PS50883">
    <property type="entry name" value="EAL"/>
    <property type="match status" value="1"/>
</dbReference>
<dbReference type="PANTHER" id="PTHR44757">
    <property type="entry name" value="DIGUANYLATE CYCLASE DGCP"/>
    <property type="match status" value="1"/>
</dbReference>
<dbReference type="NCBIfam" id="TIGR00229">
    <property type="entry name" value="sensory_box"/>
    <property type="match status" value="1"/>
</dbReference>
<organism evidence="6 7">
    <name type="scientific">Pseudomonas citronellolis</name>
    <dbReference type="NCBI Taxonomy" id="53408"/>
    <lineage>
        <taxon>Bacteria</taxon>
        <taxon>Pseudomonadati</taxon>
        <taxon>Pseudomonadota</taxon>
        <taxon>Gammaproteobacteria</taxon>
        <taxon>Pseudomonadales</taxon>
        <taxon>Pseudomonadaceae</taxon>
        <taxon>Pseudomonas</taxon>
    </lineage>
</organism>
<sequence>MPIRSIPDLPRMLSEALEHAETALCINDDGQRLLYCNRAFGRLLGHAPESLVGRPFDELVDAQPAANGRVEALVRCHDGRRIWCGIASTGLNRATGEPDLQLLALTEITQSKIHEVLLDRLLEGMARDEPPEHLMEAACLEIERLLPRTSASVLRVNAGRLHPLAGPSLPPAYLQALDGLPLGDGPGSEGAWAGEVERHPLWSAYRHLLPPELRSCSITPIRSSAGQLIGSFVCYGRGEQAPCATQQCLLDICTHLCALVLERDQARTRIHQLAYYDDLTGLPNRHLLQNLASAELAGAAERRQGLAVLYIGLDRFRQINDSFGRPSGDELLRTIARRLRQACRDEDHVGRQANDEFVVLLPGCDRAAASVHLARLKAALDAPWRVAGAPHNPSASIGISLFPEDGEDFQSLLRHAAMAMNQAKGKGKGRGGHVFFSEELERLAQERVALESALREALARQRLHLNYQPLVDIRAGRLRGAEVLARWHHPQLGNISPERFIPLSEECGLSIELGRWVLREACRQLAEWRHAGLQVPEISVNLSAGDFQDPQLPVAVLRTLEEHGLHGTDLTLEITESALMEADSDTLGVLDQLHELGIRLALDDFGTGYSSLARLNRLPVQELKLDRSFVRDLESNSTSRTLSDAVLNIGRSLGMTVVAEGIENPEQLRILEAQGYTVAQGYLLSPPLPAEGFAAWLKARQLAG</sequence>
<name>A0AAQ1R0S9_9PSED</name>
<dbReference type="AlphaFoldDB" id="A0AAQ1R0S9"/>
<dbReference type="RefSeq" id="WP_074985357.1">
    <property type="nucleotide sequence ID" value="NZ_FOLS01000041.1"/>
</dbReference>
<evidence type="ECO:0000259" key="5">
    <source>
        <dbReference type="PROSITE" id="PS50887"/>
    </source>
</evidence>
<dbReference type="InterPro" id="IPR043128">
    <property type="entry name" value="Rev_trsase/Diguanyl_cyclase"/>
</dbReference>
<dbReference type="Gene3D" id="3.30.70.270">
    <property type="match status" value="1"/>
</dbReference>
<dbReference type="InterPro" id="IPR052155">
    <property type="entry name" value="Biofilm_reg_signaling"/>
</dbReference>
<proteinExistence type="predicted"/>
<feature type="domain" description="GGDEF" evidence="5">
    <location>
        <begin position="304"/>
        <end position="438"/>
    </location>
</feature>
<comment type="caution">
    <text evidence="6">The sequence shown here is derived from an EMBL/GenBank/DDBJ whole genome shotgun (WGS) entry which is preliminary data.</text>
</comment>
<dbReference type="GO" id="GO:0071111">
    <property type="term" value="F:cyclic-guanylate-specific phosphodiesterase activity"/>
    <property type="evidence" value="ECO:0007669"/>
    <property type="project" value="UniProtKB-EC"/>
</dbReference>
<reference evidence="6 7" key="1">
    <citation type="submission" date="2016-10" db="EMBL/GenBank/DDBJ databases">
        <authorList>
            <person name="Varghese N."/>
            <person name="Submissions S."/>
        </authorList>
    </citation>
    <scope>NUCLEOTIDE SEQUENCE [LARGE SCALE GENOMIC DNA]</scope>
    <source>
        <strain evidence="6 7">LMG 18378</strain>
    </source>
</reference>
<dbReference type="InterPro" id="IPR035919">
    <property type="entry name" value="EAL_sf"/>
</dbReference>
<dbReference type="InterPro" id="IPR000160">
    <property type="entry name" value="GGDEF_dom"/>
</dbReference>
<dbReference type="Proteomes" id="UP000183385">
    <property type="component" value="Unassembled WGS sequence"/>
</dbReference>
<dbReference type="Pfam" id="PF00990">
    <property type="entry name" value="GGDEF"/>
    <property type="match status" value="1"/>
</dbReference>
<dbReference type="EC" id="3.1.4.52" evidence="1"/>
<protein>
    <recommendedName>
        <fullName evidence="1">cyclic-guanylate-specific phosphodiesterase</fullName>
        <ecNumber evidence="1">3.1.4.52</ecNumber>
    </recommendedName>
</protein>
<dbReference type="InterPro" id="IPR012226">
    <property type="entry name" value="Diguanyl_cyclase/Pdiesterase"/>
</dbReference>
<gene>
    <name evidence="6" type="ORF">SAMN05216577_14128</name>
</gene>
<feature type="domain" description="EAL" evidence="4">
    <location>
        <begin position="447"/>
        <end position="701"/>
    </location>
</feature>
<dbReference type="Pfam" id="PF00563">
    <property type="entry name" value="EAL"/>
    <property type="match status" value="1"/>
</dbReference>
<dbReference type="InterPro" id="IPR029016">
    <property type="entry name" value="GAF-like_dom_sf"/>
</dbReference>
<dbReference type="SMART" id="SM00091">
    <property type="entry name" value="PAS"/>
    <property type="match status" value="1"/>
</dbReference>
<dbReference type="SUPFAM" id="SSF55073">
    <property type="entry name" value="Nucleotide cyclase"/>
    <property type="match status" value="1"/>
</dbReference>
<dbReference type="SUPFAM" id="SSF55781">
    <property type="entry name" value="GAF domain-like"/>
    <property type="match status" value="1"/>
</dbReference>
<dbReference type="CDD" id="cd01948">
    <property type="entry name" value="EAL"/>
    <property type="match status" value="1"/>
</dbReference>
<dbReference type="EMBL" id="FOLS01000041">
    <property type="protein sequence ID" value="SFD84992.1"/>
    <property type="molecule type" value="Genomic_DNA"/>
</dbReference>
<keyword evidence="7" id="KW-1185">Reference proteome</keyword>
<dbReference type="PANTHER" id="PTHR44757:SF2">
    <property type="entry name" value="BIOFILM ARCHITECTURE MAINTENANCE PROTEIN MBAA"/>
    <property type="match status" value="1"/>
</dbReference>
<dbReference type="SUPFAM" id="SSF141868">
    <property type="entry name" value="EAL domain-like"/>
    <property type="match status" value="1"/>
</dbReference>
<dbReference type="SMART" id="SM00267">
    <property type="entry name" value="GGDEF"/>
    <property type="match status" value="1"/>
</dbReference>
<evidence type="ECO:0000259" key="4">
    <source>
        <dbReference type="PROSITE" id="PS50883"/>
    </source>
</evidence>
<accession>A0AAQ1R0S9</accession>
<dbReference type="SMART" id="SM00052">
    <property type="entry name" value="EAL"/>
    <property type="match status" value="1"/>
</dbReference>
<dbReference type="InterPro" id="IPR001633">
    <property type="entry name" value="EAL_dom"/>
</dbReference>
<dbReference type="PIRSF" id="PIRSF005925">
    <property type="entry name" value="Dos"/>
    <property type="match status" value="1"/>
</dbReference>
<evidence type="ECO:0000313" key="7">
    <source>
        <dbReference type="Proteomes" id="UP000183385"/>
    </source>
</evidence>
<dbReference type="SUPFAM" id="SSF55785">
    <property type="entry name" value="PYP-like sensor domain (PAS domain)"/>
    <property type="match status" value="1"/>
</dbReference>
<evidence type="ECO:0000256" key="1">
    <source>
        <dbReference type="ARBA" id="ARBA00012282"/>
    </source>
</evidence>
<dbReference type="PROSITE" id="PS50887">
    <property type="entry name" value="GGDEF"/>
    <property type="match status" value="1"/>
</dbReference>
<dbReference type="Pfam" id="PF13188">
    <property type="entry name" value="PAS_8"/>
    <property type="match status" value="1"/>
</dbReference>
<dbReference type="InterPro" id="IPR035965">
    <property type="entry name" value="PAS-like_dom_sf"/>
</dbReference>
<feature type="domain" description="PAS" evidence="3">
    <location>
        <begin position="9"/>
        <end position="54"/>
    </location>
</feature>
<dbReference type="InterPro" id="IPR000014">
    <property type="entry name" value="PAS"/>
</dbReference>
<dbReference type="Gene3D" id="3.30.450.40">
    <property type="match status" value="1"/>
</dbReference>
<evidence type="ECO:0000313" key="6">
    <source>
        <dbReference type="EMBL" id="SFD84992.1"/>
    </source>
</evidence>
<dbReference type="InterPro" id="IPR029787">
    <property type="entry name" value="Nucleotide_cyclase"/>
</dbReference>
<dbReference type="Gene3D" id="3.20.20.450">
    <property type="entry name" value="EAL domain"/>
    <property type="match status" value="1"/>
</dbReference>
<dbReference type="FunFam" id="3.20.20.450:FF:000001">
    <property type="entry name" value="Cyclic di-GMP phosphodiesterase yahA"/>
    <property type="match status" value="1"/>
</dbReference>
<dbReference type="Gene3D" id="3.30.450.20">
    <property type="entry name" value="PAS domain"/>
    <property type="match status" value="1"/>
</dbReference>
<dbReference type="NCBIfam" id="TIGR00254">
    <property type="entry name" value="GGDEF"/>
    <property type="match status" value="1"/>
</dbReference>
<evidence type="ECO:0000256" key="2">
    <source>
        <dbReference type="ARBA" id="ARBA00022636"/>
    </source>
</evidence>
<dbReference type="CDD" id="cd00130">
    <property type="entry name" value="PAS"/>
    <property type="match status" value="1"/>
</dbReference>
<dbReference type="CDD" id="cd01949">
    <property type="entry name" value="GGDEF"/>
    <property type="match status" value="1"/>
</dbReference>
<evidence type="ECO:0000259" key="3">
    <source>
        <dbReference type="PROSITE" id="PS50112"/>
    </source>
</evidence>
<dbReference type="PROSITE" id="PS50112">
    <property type="entry name" value="PAS"/>
    <property type="match status" value="1"/>
</dbReference>